<name>A0ABY8RAW5_9FLAO</name>
<evidence type="ECO:0000313" key="2">
    <source>
        <dbReference type="Proteomes" id="UP001241656"/>
    </source>
</evidence>
<sequence>MKKASLLFILLLGFLINAQIISGTILSKEDRQPIPYAKIGIENENAGTIADENGHFKIDLTNIDINKTLKIEVGGFEKYAVSVKEFGQANPRNLILKEKVRDIQEVKISPRKFVQENWGINTKTKRITIGHNPSKGQEDQSKEIAVLFKNNKAAKIEKININISRFTADKPVFIRFTVYDKELNSILNEDITDKITAEKIINGTYTYDVSKNNIWINEDFYVGIQLLNYFEGSFYMSGAHMGNKTIYRNYLSGWISVPMVSPAINIDVKVQK</sequence>
<dbReference type="InterPro" id="IPR008969">
    <property type="entry name" value="CarboxyPept-like_regulatory"/>
</dbReference>
<dbReference type="Pfam" id="PF13715">
    <property type="entry name" value="CarbopepD_reg_2"/>
    <property type="match status" value="1"/>
</dbReference>
<dbReference type="EMBL" id="CP124855">
    <property type="protein sequence ID" value="WHF50348.1"/>
    <property type="molecule type" value="Genomic_DNA"/>
</dbReference>
<accession>A0ABY8RAW5</accession>
<proteinExistence type="predicted"/>
<dbReference type="Gene3D" id="2.60.40.1120">
    <property type="entry name" value="Carboxypeptidase-like, regulatory domain"/>
    <property type="match status" value="1"/>
</dbReference>
<keyword evidence="2" id="KW-1185">Reference proteome</keyword>
<protein>
    <submittedName>
        <fullName evidence="1">Carboxypeptidase-like regulatory domain-containing protein</fullName>
    </submittedName>
</protein>
<reference evidence="1 2" key="1">
    <citation type="submission" date="2023-05" db="EMBL/GenBank/DDBJ databases">
        <title>Genomic insight into Chryseobacterium sp. wdc7 isolated forest soil (Gotjawal).</title>
        <authorList>
            <person name="Park S.-J."/>
        </authorList>
    </citation>
    <scope>NUCLEOTIDE SEQUENCE [LARGE SCALE GENOMIC DNA]</scope>
    <source>
        <strain evidence="2">wdc7</strain>
    </source>
</reference>
<dbReference type="SUPFAM" id="SSF49464">
    <property type="entry name" value="Carboxypeptidase regulatory domain-like"/>
    <property type="match status" value="1"/>
</dbReference>
<dbReference type="RefSeq" id="WP_282903783.1">
    <property type="nucleotide sequence ID" value="NZ_CP124855.1"/>
</dbReference>
<evidence type="ECO:0000313" key="1">
    <source>
        <dbReference type="EMBL" id="WHF50348.1"/>
    </source>
</evidence>
<organism evidence="1 2">
    <name type="scientific">Chryseobacterium gotjawalense</name>
    <dbReference type="NCBI Taxonomy" id="3042315"/>
    <lineage>
        <taxon>Bacteria</taxon>
        <taxon>Pseudomonadati</taxon>
        <taxon>Bacteroidota</taxon>
        <taxon>Flavobacteriia</taxon>
        <taxon>Flavobacteriales</taxon>
        <taxon>Weeksellaceae</taxon>
        <taxon>Chryseobacterium group</taxon>
        <taxon>Chryseobacterium</taxon>
    </lineage>
</organism>
<gene>
    <name evidence="1" type="ORF">QGN23_07780</name>
</gene>
<dbReference type="Proteomes" id="UP001241656">
    <property type="component" value="Chromosome"/>
</dbReference>